<dbReference type="EMBL" id="GL732532">
    <property type="protein sequence ID" value="EFX85203.1"/>
    <property type="molecule type" value="Genomic_DNA"/>
</dbReference>
<feature type="compositionally biased region" description="Polar residues" evidence="1">
    <location>
        <begin position="72"/>
        <end position="81"/>
    </location>
</feature>
<feature type="region of interest" description="Disordered" evidence="1">
    <location>
        <begin position="46"/>
        <end position="90"/>
    </location>
</feature>
<dbReference type="HOGENOM" id="CLU_2443045_0_0_1"/>
<evidence type="ECO:0000313" key="2">
    <source>
        <dbReference type="EMBL" id="EFX85203.1"/>
    </source>
</evidence>
<keyword evidence="3" id="KW-1185">Reference proteome</keyword>
<evidence type="ECO:0000313" key="3">
    <source>
        <dbReference type="Proteomes" id="UP000000305"/>
    </source>
</evidence>
<name>E9G5G6_DAPPU</name>
<proteinExistence type="predicted"/>
<sequence length="90" mass="10358">MCLVVYSFRKELTEQKEREKGKQRSKTDVEITDPETLLSSYVNVALEKGSPTSTRRSSDFLDPENHKDNDDNSPQVRSSEATIYLNFTKK</sequence>
<dbReference type="Proteomes" id="UP000000305">
    <property type="component" value="Unassembled WGS sequence"/>
</dbReference>
<protein>
    <submittedName>
        <fullName evidence="2">Uncharacterized protein</fullName>
    </submittedName>
</protein>
<dbReference type="OrthoDB" id="10402424at2759"/>
<dbReference type="KEGG" id="dpx:DAPPUDRAFT_300227"/>
<organism evidence="2 3">
    <name type="scientific">Daphnia pulex</name>
    <name type="common">Water flea</name>
    <dbReference type="NCBI Taxonomy" id="6669"/>
    <lineage>
        <taxon>Eukaryota</taxon>
        <taxon>Metazoa</taxon>
        <taxon>Ecdysozoa</taxon>
        <taxon>Arthropoda</taxon>
        <taxon>Crustacea</taxon>
        <taxon>Branchiopoda</taxon>
        <taxon>Diplostraca</taxon>
        <taxon>Cladocera</taxon>
        <taxon>Anomopoda</taxon>
        <taxon>Daphniidae</taxon>
        <taxon>Daphnia</taxon>
    </lineage>
</organism>
<reference evidence="2 3" key="1">
    <citation type="journal article" date="2011" name="Science">
        <title>The ecoresponsive genome of Daphnia pulex.</title>
        <authorList>
            <person name="Colbourne J.K."/>
            <person name="Pfrender M.E."/>
            <person name="Gilbert D."/>
            <person name="Thomas W.K."/>
            <person name="Tucker A."/>
            <person name="Oakley T.H."/>
            <person name="Tokishita S."/>
            <person name="Aerts A."/>
            <person name="Arnold G.J."/>
            <person name="Basu M.K."/>
            <person name="Bauer D.J."/>
            <person name="Caceres C.E."/>
            <person name="Carmel L."/>
            <person name="Casola C."/>
            <person name="Choi J.H."/>
            <person name="Detter J.C."/>
            <person name="Dong Q."/>
            <person name="Dusheyko S."/>
            <person name="Eads B.D."/>
            <person name="Frohlich T."/>
            <person name="Geiler-Samerotte K.A."/>
            <person name="Gerlach D."/>
            <person name="Hatcher P."/>
            <person name="Jogdeo S."/>
            <person name="Krijgsveld J."/>
            <person name="Kriventseva E.V."/>
            <person name="Kultz D."/>
            <person name="Laforsch C."/>
            <person name="Lindquist E."/>
            <person name="Lopez J."/>
            <person name="Manak J.R."/>
            <person name="Muller J."/>
            <person name="Pangilinan J."/>
            <person name="Patwardhan R.P."/>
            <person name="Pitluck S."/>
            <person name="Pritham E.J."/>
            <person name="Rechtsteiner A."/>
            <person name="Rho M."/>
            <person name="Rogozin I.B."/>
            <person name="Sakarya O."/>
            <person name="Salamov A."/>
            <person name="Schaack S."/>
            <person name="Shapiro H."/>
            <person name="Shiga Y."/>
            <person name="Skalitzky C."/>
            <person name="Smith Z."/>
            <person name="Souvorov A."/>
            <person name="Sung W."/>
            <person name="Tang Z."/>
            <person name="Tsuchiya D."/>
            <person name="Tu H."/>
            <person name="Vos H."/>
            <person name="Wang M."/>
            <person name="Wolf Y.I."/>
            <person name="Yamagata H."/>
            <person name="Yamada T."/>
            <person name="Ye Y."/>
            <person name="Shaw J.R."/>
            <person name="Andrews J."/>
            <person name="Crease T.J."/>
            <person name="Tang H."/>
            <person name="Lucas S.M."/>
            <person name="Robertson H.M."/>
            <person name="Bork P."/>
            <person name="Koonin E.V."/>
            <person name="Zdobnov E.M."/>
            <person name="Grigoriev I.V."/>
            <person name="Lynch M."/>
            <person name="Boore J.L."/>
        </authorList>
    </citation>
    <scope>NUCLEOTIDE SEQUENCE [LARGE SCALE GENOMIC DNA]</scope>
</reference>
<dbReference type="AlphaFoldDB" id="E9G5G6"/>
<feature type="compositionally biased region" description="Basic and acidic residues" evidence="1">
    <location>
        <begin position="56"/>
        <end position="70"/>
    </location>
</feature>
<accession>E9G5G6</accession>
<dbReference type="InParanoid" id="E9G5G6"/>
<gene>
    <name evidence="2" type="ORF">DAPPUDRAFT_300227</name>
</gene>
<evidence type="ECO:0000256" key="1">
    <source>
        <dbReference type="SAM" id="MobiDB-lite"/>
    </source>
</evidence>